<reference evidence="2" key="1">
    <citation type="journal article" date="2019" name="Int. J. Syst. Evol. Microbiol.">
        <title>The Global Catalogue of Microorganisms (GCM) 10K type strain sequencing project: providing services to taxonomists for standard genome sequencing and annotation.</title>
        <authorList>
            <consortium name="The Broad Institute Genomics Platform"/>
            <consortium name="The Broad Institute Genome Sequencing Center for Infectious Disease"/>
            <person name="Wu L."/>
            <person name="Ma J."/>
        </authorList>
    </citation>
    <scope>NUCLEOTIDE SEQUENCE [LARGE SCALE GENOMIC DNA]</scope>
    <source>
        <strain evidence="2">KCTC 15012</strain>
    </source>
</reference>
<accession>A0ABW5C7G2</accession>
<protein>
    <submittedName>
        <fullName evidence="1">Uncharacterized protein</fullName>
    </submittedName>
</protein>
<evidence type="ECO:0000313" key="2">
    <source>
        <dbReference type="Proteomes" id="UP001597296"/>
    </source>
</evidence>
<keyword evidence="2" id="KW-1185">Reference proteome</keyword>
<organism evidence="1 2">
    <name type="scientific">Phaeospirillum tilakii</name>
    <dbReference type="NCBI Taxonomy" id="741673"/>
    <lineage>
        <taxon>Bacteria</taxon>
        <taxon>Pseudomonadati</taxon>
        <taxon>Pseudomonadota</taxon>
        <taxon>Alphaproteobacteria</taxon>
        <taxon>Rhodospirillales</taxon>
        <taxon>Rhodospirillaceae</taxon>
        <taxon>Phaeospirillum</taxon>
    </lineage>
</organism>
<proteinExistence type="predicted"/>
<gene>
    <name evidence="1" type="ORF">ACFSNB_05500</name>
</gene>
<name>A0ABW5C7G2_9PROT</name>
<sequence>MLKSVTEHRLPAFLKVTAGFGALLENSRFALGPKGGADETVRRFDALESGAIPISRAHPFLAAPEALGSTPIVKLESWDQLPARHNRIESLSDAQLDEIQRDIVAWWWDDKEVLAQTVAGIIDASFARAGVL</sequence>
<dbReference type="Proteomes" id="UP001597296">
    <property type="component" value="Unassembled WGS sequence"/>
</dbReference>
<dbReference type="RefSeq" id="WP_377315034.1">
    <property type="nucleotide sequence ID" value="NZ_JBHUIY010000007.1"/>
</dbReference>
<comment type="caution">
    <text evidence="1">The sequence shown here is derived from an EMBL/GenBank/DDBJ whole genome shotgun (WGS) entry which is preliminary data.</text>
</comment>
<dbReference type="EMBL" id="JBHUIY010000007">
    <property type="protein sequence ID" value="MFD2233254.1"/>
    <property type="molecule type" value="Genomic_DNA"/>
</dbReference>
<evidence type="ECO:0000313" key="1">
    <source>
        <dbReference type="EMBL" id="MFD2233254.1"/>
    </source>
</evidence>